<reference evidence="1 2" key="1">
    <citation type="submission" date="2018-06" db="EMBL/GenBank/DDBJ databases">
        <authorList>
            <consortium name="Pathogen Informatics"/>
            <person name="Doyle S."/>
        </authorList>
    </citation>
    <scope>NUCLEOTIDE SEQUENCE [LARGE SCALE GENOMIC DNA]</scope>
    <source>
        <strain evidence="1 2">NCTC9149</strain>
    </source>
</reference>
<name>A0A7H4P5X2_9ENTR</name>
<sequence>MEDMTLLRLNLKNLTLAQQDKLIFRLRILGWMD</sequence>
<evidence type="ECO:0000313" key="2">
    <source>
        <dbReference type="Proteomes" id="UP000254571"/>
    </source>
</evidence>
<gene>
    <name evidence="1" type="ORF">NCTC9149_04274</name>
</gene>
<dbReference type="Proteomes" id="UP000254571">
    <property type="component" value="Unassembled WGS sequence"/>
</dbReference>
<dbReference type="EMBL" id="UGMX01000002">
    <property type="protein sequence ID" value="STW07837.1"/>
    <property type="molecule type" value="Genomic_DNA"/>
</dbReference>
<dbReference type="AlphaFoldDB" id="A0A7H4P5X2"/>
<evidence type="ECO:0000313" key="1">
    <source>
        <dbReference type="EMBL" id="STW07837.1"/>
    </source>
</evidence>
<proteinExistence type="predicted"/>
<protein>
    <submittedName>
        <fullName evidence="1">Uncharacterized protein</fullName>
    </submittedName>
</protein>
<comment type="caution">
    <text evidence="1">The sequence shown here is derived from an EMBL/GenBank/DDBJ whole genome shotgun (WGS) entry which is preliminary data.</text>
</comment>
<accession>A0A7H4P5X2</accession>
<organism evidence="1 2">
    <name type="scientific">Klebsiella grimontii</name>
    <dbReference type="NCBI Taxonomy" id="2058152"/>
    <lineage>
        <taxon>Bacteria</taxon>
        <taxon>Pseudomonadati</taxon>
        <taxon>Pseudomonadota</taxon>
        <taxon>Gammaproteobacteria</taxon>
        <taxon>Enterobacterales</taxon>
        <taxon>Enterobacteriaceae</taxon>
        <taxon>Klebsiella/Raoultella group</taxon>
        <taxon>Klebsiella</taxon>
    </lineage>
</organism>